<evidence type="ECO:0000259" key="2">
    <source>
        <dbReference type="Pfam" id="PF01556"/>
    </source>
</evidence>
<dbReference type="GO" id="GO:0006457">
    <property type="term" value="P:protein folding"/>
    <property type="evidence" value="ECO:0007669"/>
    <property type="project" value="InterPro"/>
</dbReference>
<dbReference type="PANTHER" id="PTHR43096">
    <property type="entry name" value="DNAJ HOMOLOG 1, MITOCHONDRIAL-RELATED"/>
    <property type="match status" value="1"/>
</dbReference>
<organism evidence="3">
    <name type="scientific">Zea mays</name>
    <name type="common">Maize</name>
    <dbReference type="NCBI Taxonomy" id="4577"/>
    <lineage>
        <taxon>Eukaryota</taxon>
        <taxon>Viridiplantae</taxon>
        <taxon>Streptophyta</taxon>
        <taxon>Embryophyta</taxon>
        <taxon>Tracheophyta</taxon>
        <taxon>Spermatophyta</taxon>
        <taxon>Magnoliopsida</taxon>
        <taxon>Liliopsida</taxon>
        <taxon>Poales</taxon>
        <taxon>Poaceae</taxon>
        <taxon>PACMAD clade</taxon>
        <taxon>Panicoideae</taxon>
        <taxon>Andropogonodae</taxon>
        <taxon>Andropogoneae</taxon>
        <taxon>Tripsacinae</taxon>
        <taxon>Zea</taxon>
    </lineage>
</organism>
<dbReference type="EMBL" id="CM000785">
    <property type="protein sequence ID" value="AQL01060.1"/>
    <property type="molecule type" value="Genomic_DNA"/>
</dbReference>
<gene>
    <name evidence="3" type="ORF">ZEAMMB73_Zm00001d044878</name>
</gene>
<dbReference type="AlphaFoldDB" id="A0A1D6NS06"/>
<accession>A0A1D6NS06</accession>
<dbReference type="Gene3D" id="2.60.260.20">
    <property type="entry name" value="Urease metallochaperone UreE, N-terminal domain"/>
    <property type="match status" value="1"/>
</dbReference>
<proteinExistence type="predicted"/>
<evidence type="ECO:0000313" key="3">
    <source>
        <dbReference type="EMBL" id="AQL01060.1"/>
    </source>
</evidence>
<dbReference type="PANTHER" id="PTHR43096:SF52">
    <property type="entry name" value="DNAJ HOMOLOG 1, MITOCHONDRIAL-RELATED"/>
    <property type="match status" value="1"/>
</dbReference>
<protein>
    <submittedName>
        <fullName evidence="3">Chaperone protein dnaJ 1 mitochondrial</fullName>
    </submittedName>
</protein>
<keyword evidence="1" id="KW-0143">Chaperone</keyword>
<reference evidence="3" key="1">
    <citation type="submission" date="2015-12" db="EMBL/GenBank/DDBJ databases">
        <title>Update maize B73 reference genome by single molecule sequencing technologies.</title>
        <authorList>
            <consortium name="Maize Genome Sequencing Project"/>
            <person name="Ware D."/>
        </authorList>
    </citation>
    <scope>NUCLEOTIDE SEQUENCE</scope>
    <source>
        <tissue evidence="3">Seedling</tissue>
    </source>
</reference>
<dbReference type="InterPro" id="IPR008971">
    <property type="entry name" value="HSP40/DnaJ_pept-bd"/>
</dbReference>
<sequence>MTGLAEAVTAGQHGSGFSYLLTDGVSANVEEAVTAGQHGSGVSQLVAVGSPAVVSARVEIDPLFTRDGADIHVDKRISFTQAMLGGKVEVPTLNGKTEVKDCQIRQDIWGTNMSDSEFISPRKPTILFMEHLLLTYYSFSPYISNCWVVTERQRMLLEEFAVEEAAKEHNTFVAGNWWELVAENMTKQNVMVGIGILLLIHLMLSKAMN</sequence>
<dbReference type="Pfam" id="PF01556">
    <property type="entry name" value="DnaJ_C"/>
    <property type="match status" value="1"/>
</dbReference>
<dbReference type="FunFam" id="2.60.260.20:FF:000116">
    <property type="entry name" value="DnaJ heat shock protein family (Hsp40) member B13"/>
    <property type="match status" value="1"/>
</dbReference>
<evidence type="ECO:0000256" key="1">
    <source>
        <dbReference type="ARBA" id="ARBA00023186"/>
    </source>
</evidence>
<dbReference type="InterPro" id="IPR002939">
    <property type="entry name" value="DnaJ_C"/>
</dbReference>
<feature type="domain" description="Chaperone DnaJ C-terminal" evidence="2">
    <location>
        <begin position="53"/>
        <end position="103"/>
    </location>
</feature>
<name>A0A1D6NS06_MAIZE</name>
<dbReference type="GO" id="GO:0051082">
    <property type="term" value="F:unfolded protein binding"/>
    <property type="evidence" value="ECO:0007669"/>
    <property type="project" value="InterPro"/>
</dbReference>
<dbReference type="SUPFAM" id="SSF49493">
    <property type="entry name" value="HSP40/DnaJ peptide-binding domain"/>
    <property type="match status" value="1"/>
</dbReference>